<organism evidence="8 9">
    <name type="scientific">SAR86 cluster bacterium</name>
    <dbReference type="NCBI Taxonomy" id="2030880"/>
    <lineage>
        <taxon>Bacteria</taxon>
        <taxon>Pseudomonadati</taxon>
        <taxon>Pseudomonadota</taxon>
        <taxon>Gammaproteobacteria</taxon>
        <taxon>SAR86 cluster</taxon>
    </lineage>
</organism>
<proteinExistence type="inferred from homology"/>
<evidence type="ECO:0000313" key="9">
    <source>
        <dbReference type="Proteomes" id="UP000252915"/>
    </source>
</evidence>
<dbReference type="GO" id="GO:0003995">
    <property type="term" value="F:acyl-CoA dehydrogenase activity"/>
    <property type="evidence" value="ECO:0007669"/>
    <property type="project" value="TreeGrafter"/>
</dbReference>
<sequence length="362" mass="39552">MYFGLSEEQTFFQDNVKKFLDDQAPLDVIRQITAEKNTSIQEEIRQGLTNLGLNALLIPEEYGGLGLDLLFAAAVSEGLGSGVAPIAYSGSYVMAPLAIIHGGSDAQKENYLTKIASNTVKFGIGLSEYIGAREDAKLIINGNKVNGKALFVIDADDASHFILSDDQGTMFIVDADDSGLEVIELTSIDKTRSYVEILLNNVTAEILDNTVKNNNAIEKTIDAGRIMLAADSVGAAQVMIDKSVEYAKERKQFGRVIGSFQAVKHMCAEMTAELEPCYAIVWHAAHCFDYIPEEARLLACQSKSHISEVTKMVAKKATEVHGGMGFTDLLGLHYWFKRIGMNRQLLGSPELVRDEAGKIQGF</sequence>
<dbReference type="Gene3D" id="1.20.140.10">
    <property type="entry name" value="Butyryl-CoA Dehydrogenase, subunit A, domain 3"/>
    <property type="match status" value="1"/>
</dbReference>
<name>A0A368C5S7_9GAMM</name>
<dbReference type="InterPro" id="IPR009100">
    <property type="entry name" value="AcylCoA_DH/oxidase_NM_dom_sf"/>
</dbReference>
<evidence type="ECO:0000313" key="8">
    <source>
        <dbReference type="EMBL" id="RCL44392.1"/>
    </source>
</evidence>
<evidence type="ECO:0000259" key="7">
    <source>
        <dbReference type="Pfam" id="PF02771"/>
    </source>
</evidence>
<feature type="domain" description="Acyl-CoA dehydrogenase/oxidase N-terminal" evidence="7">
    <location>
        <begin position="6"/>
        <end position="118"/>
    </location>
</feature>
<feature type="domain" description="Acyl-CoA dehydrogenase/oxidase C-terminal" evidence="6">
    <location>
        <begin position="216"/>
        <end position="354"/>
    </location>
</feature>
<evidence type="ECO:0000256" key="2">
    <source>
        <dbReference type="ARBA" id="ARBA00009347"/>
    </source>
</evidence>
<reference evidence="8 9" key="1">
    <citation type="journal article" date="2018" name="Microbiome">
        <title>Fine metagenomic profile of the Mediterranean stratified and mixed water columns revealed by assembly and recruitment.</title>
        <authorList>
            <person name="Haro-Moreno J.M."/>
            <person name="Lopez-Perez M."/>
            <person name="De La Torre J.R."/>
            <person name="Picazo A."/>
            <person name="Camacho A."/>
            <person name="Rodriguez-Valera F."/>
        </authorList>
    </citation>
    <scope>NUCLEOTIDE SEQUENCE [LARGE SCALE GENOMIC DNA]</scope>
    <source>
        <strain evidence="8">MED-G78</strain>
    </source>
</reference>
<dbReference type="Gene3D" id="1.10.540.10">
    <property type="entry name" value="Acyl-CoA dehydrogenase/oxidase, N-terminal domain"/>
    <property type="match status" value="1"/>
</dbReference>
<protein>
    <submittedName>
        <fullName evidence="8">Acyl-CoA dehydrogenase</fullName>
    </submittedName>
</protein>
<evidence type="ECO:0000259" key="6">
    <source>
        <dbReference type="Pfam" id="PF00441"/>
    </source>
</evidence>
<dbReference type="InterPro" id="IPR036250">
    <property type="entry name" value="AcylCo_DH-like_C"/>
</dbReference>
<gene>
    <name evidence="8" type="ORF">DBW92_03360</name>
</gene>
<keyword evidence="3" id="KW-0285">Flavoprotein</keyword>
<dbReference type="AlphaFoldDB" id="A0A368C5S7"/>
<dbReference type="InterPro" id="IPR037069">
    <property type="entry name" value="AcylCoA_DH/ox_N_sf"/>
</dbReference>
<dbReference type="SUPFAM" id="SSF47203">
    <property type="entry name" value="Acyl-CoA dehydrogenase C-terminal domain-like"/>
    <property type="match status" value="1"/>
</dbReference>
<dbReference type="Proteomes" id="UP000252915">
    <property type="component" value="Unassembled WGS sequence"/>
</dbReference>
<comment type="cofactor">
    <cofactor evidence="1">
        <name>FAD</name>
        <dbReference type="ChEBI" id="CHEBI:57692"/>
    </cofactor>
</comment>
<dbReference type="Pfam" id="PF02771">
    <property type="entry name" value="Acyl-CoA_dh_N"/>
    <property type="match status" value="1"/>
</dbReference>
<accession>A0A368C5S7</accession>
<dbReference type="PANTHER" id="PTHR43884">
    <property type="entry name" value="ACYL-COA DEHYDROGENASE"/>
    <property type="match status" value="1"/>
</dbReference>
<dbReference type="Pfam" id="PF00441">
    <property type="entry name" value="Acyl-CoA_dh_1"/>
    <property type="match status" value="1"/>
</dbReference>
<evidence type="ECO:0000256" key="1">
    <source>
        <dbReference type="ARBA" id="ARBA00001974"/>
    </source>
</evidence>
<dbReference type="InterPro" id="IPR013786">
    <property type="entry name" value="AcylCoA_DH/ox_N"/>
</dbReference>
<dbReference type="GO" id="GO:0050660">
    <property type="term" value="F:flavin adenine dinucleotide binding"/>
    <property type="evidence" value="ECO:0007669"/>
    <property type="project" value="InterPro"/>
</dbReference>
<dbReference type="InterPro" id="IPR009075">
    <property type="entry name" value="AcylCo_DH/oxidase_C"/>
</dbReference>
<keyword evidence="4" id="KW-0274">FAD</keyword>
<comment type="caution">
    <text evidence="8">The sequence shown here is derived from an EMBL/GenBank/DDBJ whole genome shotgun (WGS) entry which is preliminary data.</text>
</comment>
<comment type="similarity">
    <text evidence="2">Belongs to the acyl-CoA dehydrogenase family.</text>
</comment>
<dbReference type="CDD" id="cd00567">
    <property type="entry name" value="ACAD"/>
    <property type="match status" value="1"/>
</dbReference>
<evidence type="ECO:0000256" key="3">
    <source>
        <dbReference type="ARBA" id="ARBA00022630"/>
    </source>
</evidence>
<dbReference type="SUPFAM" id="SSF56645">
    <property type="entry name" value="Acyl-CoA dehydrogenase NM domain-like"/>
    <property type="match status" value="1"/>
</dbReference>
<keyword evidence="5" id="KW-0560">Oxidoreductase</keyword>
<dbReference type="PANTHER" id="PTHR43884:SF20">
    <property type="entry name" value="ACYL-COA DEHYDROGENASE FADE28"/>
    <property type="match status" value="1"/>
</dbReference>
<evidence type="ECO:0000256" key="5">
    <source>
        <dbReference type="ARBA" id="ARBA00023002"/>
    </source>
</evidence>
<dbReference type="EMBL" id="QOPI01000017">
    <property type="protein sequence ID" value="RCL44392.1"/>
    <property type="molecule type" value="Genomic_DNA"/>
</dbReference>
<evidence type="ECO:0000256" key="4">
    <source>
        <dbReference type="ARBA" id="ARBA00022827"/>
    </source>
</evidence>